<dbReference type="GO" id="GO:0000139">
    <property type="term" value="C:Golgi membrane"/>
    <property type="evidence" value="ECO:0007669"/>
    <property type="project" value="UniProtKB-SubCell"/>
</dbReference>
<keyword evidence="9" id="KW-1185">Reference proteome</keyword>
<dbReference type="GO" id="GO:0016192">
    <property type="term" value="P:vesicle-mediated transport"/>
    <property type="evidence" value="ECO:0007669"/>
    <property type="project" value="InterPro"/>
</dbReference>
<name>A0A1E4S841_CYBJN</name>
<protein>
    <recommendedName>
        <fullName evidence="6">Protein YIP</fullName>
    </recommendedName>
</protein>
<dbReference type="AlphaFoldDB" id="A0A1E4S841"/>
<feature type="transmembrane region" description="Helical" evidence="6">
    <location>
        <begin position="264"/>
        <end position="288"/>
    </location>
</feature>
<accession>A0A1E4S841</accession>
<dbReference type="STRING" id="983966.A0A1E4S841"/>
<dbReference type="EMBL" id="KV453926">
    <property type="protein sequence ID" value="ODV75633.1"/>
    <property type="molecule type" value="Genomic_DNA"/>
</dbReference>
<evidence type="ECO:0000256" key="2">
    <source>
        <dbReference type="ARBA" id="ARBA00010596"/>
    </source>
</evidence>
<dbReference type="PANTHER" id="PTHR12822:SF2">
    <property type="entry name" value="PROTEIN YIPF"/>
    <property type="match status" value="1"/>
</dbReference>
<dbReference type="InterPro" id="IPR006977">
    <property type="entry name" value="Yip1_dom"/>
</dbReference>
<feature type="transmembrane region" description="Helical" evidence="6">
    <location>
        <begin position="119"/>
        <end position="143"/>
    </location>
</feature>
<keyword evidence="5 6" id="KW-0472">Membrane</keyword>
<dbReference type="Pfam" id="PF04893">
    <property type="entry name" value="Yip1"/>
    <property type="match status" value="1"/>
</dbReference>
<evidence type="ECO:0000256" key="1">
    <source>
        <dbReference type="ARBA" id="ARBA00004141"/>
    </source>
</evidence>
<evidence type="ECO:0000256" key="3">
    <source>
        <dbReference type="ARBA" id="ARBA00022692"/>
    </source>
</evidence>
<reference evidence="8 9" key="1">
    <citation type="journal article" date="2016" name="Proc. Natl. Acad. Sci. U.S.A.">
        <title>Comparative genomics of biotechnologically important yeasts.</title>
        <authorList>
            <person name="Riley R."/>
            <person name="Haridas S."/>
            <person name="Wolfe K.H."/>
            <person name="Lopes M.R."/>
            <person name="Hittinger C.T."/>
            <person name="Goeker M."/>
            <person name="Salamov A.A."/>
            <person name="Wisecaver J.H."/>
            <person name="Long T.M."/>
            <person name="Calvey C.H."/>
            <person name="Aerts A.L."/>
            <person name="Barry K.W."/>
            <person name="Choi C."/>
            <person name="Clum A."/>
            <person name="Coughlan A.Y."/>
            <person name="Deshpande S."/>
            <person name="Douglass A.P."/>
            <person name="Hanson S.J."/>
            <person name="Klenk H.-P."/>
            <person name="LaButti K.M."/>
            <person name="Lapidus A."/>
            <person name="Lindquist E.A."/>
            <person name="Lipzen A.M."/>
            <person name="Meier-Kolthoff J.P."/>
            <person name="Ohm R.A."/>
            <person name="Otillar R.P."/>
            <person name="Pangilinan J.L."/>
            <person name="Peng Y."/>
            <person name="Rokas A."/>
            <person name="Rosa C.A."/>
            <person name="Scheuner C."/>
            <person name="Sibirny A.A."/>
            <person name="Slot J.C."/>
            <person name="Stielow J.B."/>
            <person name="Sun H."/>
            <person name="Kurtzman C.P."/>
            <person name="Blackwell M."/>
            <person name="Grigoriev I.V."/>
            <person name="Jeffries T.W."/>
        </authorList>
    </citation>
    <scope>NUCLEOTIDE SEQUENCE [LARGE SCALE GENOMIC DNA]</scope>
    <source>
        <strain evidence="9">ATCC 18201 / CBS 1600 / BCRC 20928 / JCM 3617 / NBRC 0987 / NRRL Y-1542</strain>
    </source>
</reference>
<evidence type="ECO:0000256" key="6">
    <source>
        <dbReference type="RuleBase" id="RU361264"/>
    </source>
</evidence>
<sequence>MSKANENNDLLDIDNDNWLEDDTNLSTTPKAMTAQAYIPPDDFVIEPEVPSAPQQLPGQSSDSPHISNNFDGGVLSVNHYRRYFNLNTTEFLQNCAQALNFVSTKTDSVEEIGDLYGPIWVTATVIFILFFSNTCSGLLVSWVQGGDSTYKYNFDLLTGAISLLYGYTFLIPTIFYFITVWYLKLTGLFPLSRLISIYGYANIAWVPAAILSILRGFLVNHTILSSALKWISVLFGGVISCASILVKVFPVTRHSCVVVDKEKLAIVLCAALLVAHVGLIIAVKVSFFGDLSVV</sequence>
<evidence type="ECO:0000256" key="5">
    <source>
        <dbReference type="ARBA" id="ARBA00023136"/>
    </source>
</evidence>
<keyword evidence="3 6" id="KW-0812">Transmembrane</keyword>
<feature type="domain" description="Yip1" evidence="7">
    <location>
        <begin position="113"/>
        <end position="281"/>
    </location>
</feature>
<dbReference type="OMA" id="VFRRCVA"/>
<dbReference type="PANTHER" id="PTHR12822">
    <property type="entry name" value="PROTEIN YIPF"/>
    <property type="match status" value="1"/>
</dbReference>
<evidence type="ECO:0000256" key="4">
    <source>
        <dbReference type="ARBA" id="ARBA00022989"/>
    </source>
</evidence>
<keyword evidence="4 6" id="KW-1133">Transmembrane helix</keyword>
<gene>
    <name evidence="8" type="ORF">CYBJADRAFT_171541</name>
</gene>
<dbReference type="InterPro" id="IPR039765">
    <property type="entry name" value="Yip5/YIPF1/YIPF2"/>
</dbReference>
<comment type="subcellular location">
    <subcellularLocation>
        <location evidence="6">Golgi apparatus membrane</location>
        <topology evidence="6">Multi-pass membrane protein</topology>
    </subcellularLocation>
    <subcellularLocation>
        <location evidence="1">Membrane</location>
        <topology evidence="1">Multi-pass membrane protein</topology>
    </subcellularLocation>
</comment>
<organism evidence="8 9">
    <name type="scientific">Cyberlindnera jadinii (strain ATCC 18201 / CBS 1600 / BCRC 20928 / JCM 3617 / NBRC 0987 / NRRL Y-1542)</name>
    <name type="common">Torula yeast</name>
    <name type="synonym">Candida utilis</name>
    <dbReference type="NCBI Taxonomy" id="983966"/>
    <lineage>
        <taxon>Eukaryota</taxon>
        <taxon>Fungi</taxon>
        <taxon>Dikarya</taxon>
        <taxon>Ascomycota</taxon>
        <taxon>Saccharomycotina</taxon>
        <taxon>Saccharomycetes</taxon>
        <taxon>Phaffomycetales</taxon>
        <taxon>Phaffomycetaceae</taxon>
        <taxon>Cyberlindnera</taxon>
    </lineage>
</organism>
<evidence type="ECO:0000313" key="9">
    <source>
        <dbReference type="Proteomes" id="UP000094389"/>
    </source>
</evidence>
<feature type="transmembrane region" description="Helical" evidence="6">
    <location>
        <begin position="230"/>
        <end position="252"/>
    </location>
</feature>
<dbReference type="GO" id="GO:0031267">
    <property type="term" value="F:small GTPase binding"/>
    <property type="evidence" value="ECO:0007669"/>
    <property type="project" value="InterPro"/>
</dbReference>
<feature type="transmembrane region" description="Helical" evidence="6">
    <location>
        <begin position="163"/>
        <end position="183"/>
    </location>
</feature>
<dbReference type="RefSeq" id="XP_020072672.1">
    <property type="nucleotide sequence ID" value="XM_020216235.1"/>
</dbReference>
<dbReference type="OrthoDB" id="10256463at2759"/>
<comment type="similarity">
    <text evidence="2 6">Belongs to the YIP1 family.</text>
</comment>
<evidence type="ECO:0000313" key="8">
    <source>
        <dbReference type="EMBL" id="ODV75633.1"/>
    </source>
</evidence>
<evidence type="ECO:0000259" key="7">
    <source>
        <dbReference type="Pfam" id="PF04893"/>
    </source>
</evidence>
<feature type="transmembrane region" description="Helical" evidence="6">
    <location>
        <begin position="195"/>
        <end position="218"/>
    </location>
</feature>
<dbReference type="Proteomes" id="UP000094389">
    <property type="component" value="Unassembled WGS sequence"/>
</dbReference>
<dbReference type="GeneID" id="30990631"/>
<proteinExistence type="inferred from homology"/>